<gene>
    <name evidence="2" type="ORF">H5410_057047</name>
</gene>
<feature type="compositionally biased region" description="Low complexity" evidence="1">
    <location>
        <begin position="201"/>
        <end position="215"/>
    </location>
</feature>
<accession>A0A9J5WLW2</accession>
<evidence type="ECO:0000313" key="2">
    <source>
        <dbReference type="EMBL" id="KAG5576913.1"/>
    </source>
</evidence>
<proteinExistence type="predicted"/>
<feature type="region of interest" description="Disordered" evidence="1">
    <location>
        <begin position="200"/>
        <end position="230"/>
    </location>
</feature>
<feature type="compositionally biased region" description="Polar residues" evidence="1">
    <location>
        <begin position="216"/>
        <end position="230"/>
    </location>
</feature>
<name>A0A9J5WLW2_SOLCO</name>
<evidence type="ECO:0000313" key="3">
    <source>
        <dbReference type="Proteomes" id="UP000824120"/>
    </source>
</evidence>
<dbReference type="EMBL" id="JACXVP010000011">
    <property type="protein sequence ID" value="KAG5576913.1"/>
    <property type="molecule type" value="Genomic_DNA"/>
</dbReference>
<protein>
    <submittedName>
        <fullName evidence="2">Uncharacterized protein</fullName>
    </submittedName>
</protein>
<dbReference type="AlphaFoldDB" id="A0A9J5WLW2"/>
<keyword evidence="3" id="KW-1185">Reference proteome</keyword>
<dbReference type="Proteomes" id="UP000824120">
    <property type="component" value="Chromosome 11"/>
</dbReference>
<evidence type="ECO:0000256" key="1">
    <source>
        <dbReference type="SAM" id="MobiDB-lite"/>
    </source>
</evidence>
<reference evidence="2 3" key="1">
    <citation type="submission" date="2020-09" db="EMBL/GenBank/DDBJ databases">
        <title>De no assembly of potato wild relative species, Solanum commersonii.</title>
        <authorList>
            <person name="Cho K."/>
        </authorList>
    </citation>
    <scope>NUCLEOTIDE SEQUENCE [LARGE SCALE GENOMIC DNA]</scope>
    <source>
        <strain evidence="2">LZ3.2</strain>
        <tissue evidence="2">Leaf</tissue>
    </source>
</reference>
<sequence>MCIISIQRSKVKDVHYIYSAFKSEETCVERYLHLSRIYSELKDVHPIYSSFKSEETCVERYLHLSRIYSEVNDVHPIYSTSKSQEAGIEGYLYSITGSGSIEKKRGLFTVFPLSGQLTVGVPPSPETANSSPPPHSIFFDQITTKRHSGEPTKTLASSLVQTHQKITKTLPETTLIVAANKLSSSASEFRRIAAQRCYNATTGQRTTTQNTTPNPSVFSAATNSSDPPIH</sequence>
<organism evidence="2 3">
    <name type="scientific">Solanum commersonii</name>
    <name type="common">Commerson's wild potato</name>
    <name type="synonym">Commerson's nightshade</name>
    <dbReference type="NCBI Taxonomy" id="4109"/>
    <lineage>
        <taxon>Eukaryota</taxon>
        <taxon>Viridiplantae</taxon>
        <taxon>Streptophyta</taxon>
        <taxon>Embryophyta</taxon>
        <taxon>Tracheophyta</taxon>
        <taxon>Spermatophyta</taxon>
        <taxon>Magnoliopsida</taxon>
        <taxon>eudicotyledons</taxon>
        <taxon>Gunneridae</taxon>
        <taxon>Pentapetalae</taxon>
        <taxon>asterids</taxon>
        <taxon>lamiids</taxon>
        <taxon>Solanales</taxon>
        <taxon>Solanaceae</taxon>
        <taxon>Solanoideae</taxon>
        <taxon>Solaneae</taxon>
        <taxon>Solanum</taxon>
    </lineage>
</organism>
<comment type="caution">
    <text evidence="2">The sequence shown here is derived from an EMBL/GenBank/DDBJ whole genome shotgun (WGS) entry which is preliminary data.</text>
</comment>